<organism evidence="2 3">
    <name type="scientific">Chaetomidium leptoderma</name>
    <dbReference type="NCBI Taxonomy" id="669021"/>
    <lineage>
        <taxon>Eukaryota</taxon>
        <taxon>Fungi</taxon>
        <taxon>Dikarya</taxon>
        <taxon>Ascomycota</taxon>
        <taxon>Pezizomycotina</taxon>
        <taxon>Sordariomycetes</taxon>
        <taxon>Sordariomycetidae</taxon>
        <taxon>Sordariales</taxon>
        <taxon>Chaetomiaceae</taxon>
        <taxon>Chaetomidium</taxon>
    </lineage>
</organism>
<dbReference type="EMBL" id="MU857039">
    <property type="protein sequence ID" value="KAK4150995.1"/>
    <property type="molecule type" value="Genomic_DNA"/>
</dbReference>
<name>A0AAN6ZT71_9PEZI</name>
<dbReference type="Proteomes" id="UP001302745">
    <property type="component" value="Unassembled WGS sequence"/>
</dbReference>
<proteinExistence type="predicted"/>
<feature type="domain" description="F-box" evidence="1">
    <location>
        <begin position="14"/>
        <end position="59"/>
    </location>
</feature>
<dbReference type="AlphaFoldDB" id="A0AAN6ZT71"/>
<gene>
    <name evidence="2" type="ORF">C8A00DRAFT_36377</name>
</gene>
<sequence>MVPRAPLIVPVLRTLPLHTLTPELLVKVSSHLSNGSLLSLSLTTRRVHELLLRYLYTRSETITAAAATAEDTTERDDLIRADFYDHEEDVFIITNLHRALYHGLQTRQRSPIALVRELAPRGFVLPARAMEVALQRAATDRDQTFAEFLLFRFGTGPAGGVLREALASGRVVKAVLDVAAVAKDEKKEEECFVGVVKLLVRFVGGEEGGNGRREKKMVVAAEEGLLEAVMVVGEKGCEVHEGSSCFLEMVKVVSDRDMVNFTGVTRSQLEGWIEKLPEHQRLLTEYHLASTKGSLFPAP</sequence>
<reference evidence="2" key="1">
    <citation type="journal article" date="2023" name="Mol. Phylogenet. Evol.">
        <title>Genome-scale phylogeny and comparative genomics of the fungal order Sordariales.</title>
        <authorList>
            <person name="Hensen N."/>
            <person name="Bonometti L."/>
            <person name="Westerberg I."/>
            <person name="Brannstrom I.O."/>
            <person name="Guillou S."/>
            <person name="Cros-Aarteil S."/>
            <person name="Calhoun S."/>
            <person name="Haridas S."/>
            <person name="Kuo A."/>
            <person name="Mondo S."/>
            <person name="Pangilinan J."/>
            <person name="Riley R."/>
            <person name="LaButti K."/>
            <person name="Andreopoulos B."/>
            <person name="Lipzen A."/>
            <person name="Chen C."/>
            <person name="Yan M."/>
            <person name="Daum C."/>
            <person name="Ng V."/>
            <person name="Clum A."/>
            <person name="Steindorff A."/>
            <person name="Ohm R.A."/>
            <person name="Martin F."/>
            <person name="Silar P."/>
            <person name="Natvig D.O."/>
            <person name="Lalanne C."/>
            <person name="Gautier V."/>
            <person name="Ament-Velasquez S.L."/>
            <person name="Kruys A."/>
            <person name="Hutchinson M.I."/>
            <person name="Powell A.J."/>
            <person name="Barry K."/>
            <person name="Miller A.N."/>
            <person name="Grigoriev I.V."/>
            <person name="Debuchy R."/>
            <person name="Gladieux P."/>
            <person name="Hiltunen Thoren M."/>
            <person name="Johannesson H."/>
        </authorList>
    </citation>
    <scope>NUCLEOTIDE SEQUENCE</scope>
    <source>
        <strain evidence="2">CBS 538.74</strain>
    </source>
</reference>
<dbReference type="InterPro" id="IPR001810">
    <property type="entry name" value="F-box_dom"/>
</dbReference>
<protein>
    <recommendedName>
        <fullName evidence="1">F-box domain-containing protein</fullName>
    </recommendedName>
</protein>
<comment type="caution">
    <text evidence="2">The sequence shown here is derived from an EMBL/GenBank/DDBJ whole genome shotgun (WGS) entry which is preliminary data.</text>
</comment>
<keyword evidence="3" id="KW-1185">Reference proteome</keyword>
<dbReference type="PROSITE" id="PS50181">
    <property type="entry name" value="FBOX"/>
    <property type="match status" value="1"/>
</dbReference>
<evidence type="ECO:0000313" key="2">
    <source>
        <dbReference type="EMBL" id="KAK4150995.1"/>
    </source>
</evidence>
<evidence type="ECO:0000313" key="3">
    <source>
        <dbReference type="Proteomes" id="UP001302745"/>
    </source>
</evidence>
<evidence type="ECO:0000259" key="1">
    <source>
        <dbReference type="PROSITE" id="PS50181"/>
    </source>
</evidence>
<reference evidence="2" key="2">
    <citation type="submission" date="2023-05" db="EMBL/GenBank/DDBJ databases">
        <authorList>
            <consortium name="Lawrence Berkeley National Laboratory"/>
            <person name="Steindorff A."/>
            <person name="Hensen N."/>
            <person name="Bonometti L."/>
            <person name="Westerberg I."/>
            <person name="Brannstrom I.O."/>
            <person name="Guillou S."/>
            <person name="Cros-Aarteil S."/>
            <person name="Calhoun S."/>
            <person name="Haridas S."/>
            <person name="Kuo A."/>
            <person name="Mondo S."/>
            <person name="Pangilinan J."/>
            <person name="Riley R."/>
            <person name="Labutti K."/>
            <person name="Andreopoulos B."/>
            <person name="Lipzen A."/>
            <person name="Chen C."/>
            <person name="Yanf M."/>
            <person name="Daum C."/>
            <person name="Ng V."/>
            <person name="Clum A."/>
            <person name="Ohm R."/>
            <person name="Martin F."/>
            <person name="Silar P."/>
            <person name="Natvig D."/>
            <person name="Lalanne C."/>
            <person name="Gautier V."/>
            <person name="Ament-Velasquez S.L."/>
            <person name="Kruys A."/>
            <person name="Hutchinson M.I."/>
            <person name="Powell A.J."/>
            <person name="Barry K."/>
            <person name="Miller A.N."/>
            <person name="Grigoriev I.V."/>
            <person name="Debuchy R."/>
            <person name="Gladieux P."/>
            <person name="Thoren M.H."/>
            <person name="Johannesson H."/>
        </authorList>
    </citation>
    <scope>NUCLEOTIDE SEQUENCE</scope>
    <source>
        <strain evidence="2">CBS 538.74</strain>
    </source>
</reference>
<accession>A0AAN6ZT71</accession>